<evidence type="ECO:0000259" key="1">
    <source>
        <dbReference type="Pfam" id="PF08924"/>
    </source>
</evidence>
<dbReference type="Proteomes" id="UP001501570">
    <property type="component" value="Unassembled WGS sequence"/>
</dbReference>
<evidence type="ECO:0000313" key="2">
    <source>
        <dbReference type="EMBL" id="GAA5195759.1"/>
    </source>
</evidence>
<comment type="caution">
    <text evidence="2">The sequence shown here is derived from an EMBL/GenBank/DDBJ whole genome shotgun (WGS) entry which is preliminary data.</text>
</comment>
<gene>
    <name evidence="2" type="ORF">GCM10023322_63140</name>
</gene>
<dbReference type="InterPro" id="IPR015020">
    <property type="entry name" value="Rv2525c-like_Glyco_Hydro-like"/>
</dbReference>
<sequence>MTRLGLDYAWEHPGPAAIRSAGYTFVVRYLGGSASKDLTRAEADTLIAAGLDIVCNWEASASAALNGHAQGVADARAALAQATAAGMPPSRPIYFSVDIDTNTTQYSAIDGYFQGVISVLGLARTGVYGEYDLVAHCVAVHEVTWVWQTYAWSASRWYPGAQLRQVQNGITVGGADVDKDQAMAEDFGQWGQEAIDMGLRDDADGYALIERVYALTIGADNTPLGPTKGEIVWLSRTLKDIQAKVAADETRDAATLAAIQALTGGGTSVDTTAVVNAIDAAASRTNSTVADLQQQLADTQARLATALAPAGTTMAPAGTAMAPADTAPGGPS</sequence>
<dbReference type="Pfam" id="PF08924">
    <property type="entry name" value="Rv2525c_GlyHyd-like"/>
    <property type="match status" value="1"/>
</dbReference>
<reference evidence="3" key="1">
    <citation type="journal article" date="2019" name="Int. J. Syst. Evol. Microbiol.">
        <title>The Global Catalogue of Microorganisms (GCM) 10K type strain sequencing project: providing services to taxonomists for standard genome sequencing and annotation.</title>
        <authorList>
            <consortium name="The Broad Institute Genomics Platform"/>
            <consortium name="The Broad Institute Genome Sequencing Center for Infectious Disease"/>
            <person name="Wu L."/>
            <person name="Ma J."/>
        </authorList>
    </citation>
    <scope>NUCLEOTIDE SEQUENCE [LARGE SCALE GENOMIC DNA]</scope>
    <source>
        <strain evidence="3">JCM 18304</strain>
    </source>
</reference>
<dbReference type="InterPro" id="IPR017853">
    <property type="entry name" value="GH"/>
</dbReference>
<evidence type="ECO:0000313" key="3">
    <source>
        <dbReference type="Proteomes" id="UP001501570"/>
    </source>
</evidence>
<dbReference type="RefSeq" id="WP_345635794.1">
    <property type="nucleotide sequence ID" value="NZ_BAABJQ010000024.1"/>
</dbReference>
<protein>
    <recommendedName>
        <fullName evidence="1">Rv2525c-like glycoside hydrolase-like domain-containing protein</fullName>
    </recommendedName>
</protein>
<proteinExistence type="predicted"/>
<feature type="domain" description="Rv2525c-like glycoside hydrolase-like" evidence="1">
    <location>
        <begin position="17"/>
        <end position="181"/>
    </location>
</feature>
<organism evidence="2 3">
    <name type="scientific">Rugosimonospora acidiphila</name>
    <dbReference type="NCBI Taxonomy" id="556531"/>
    <lineage>
        <taxon>Bacteria</taxon>
        <taxon>Bacillati</taxon>
        <taxon>Actinomycetota</taxon>
        <taxon>Actinomycetes</taxon>
        <taxon>Micromonosporales</taxon>
        <taxon>Micromonosporaceae</taxon>
        <taxon>Rugosimonospora</taxon>
    </lineage>
</organism>
<keyword evidence="3" id="KW-1185">Reference proteome</keyword>
<name>A0ABP9SIF0_9ACTN</name>
<accession>A0ABP9SIF0</accession>
<dbReference type="EMBL" id="BAABJQ010000024">
    <property type="protein sequence ID" value="GAA5195759.1"/>
    <property type="molecule type" value="Genomic_DNA"/>
</dbReference>
<dbReference type="Gene3D" id="3.20.20.80">
    <property type="entry name" value="Glycosidases"/>
    <property type="match status" value="1"/>
</dbReference>
<dbReference type="SUPFAM" id="SSF51445">
    <property type="entry name" value="(Trans)glycosidases"/>
    <property type="match status" value="1"/>
</dbReference>